<proteinExistence type="predicted"/>
<sequence>MSSLDVAHRQTGPFSGCQRLRACRKWPVSVKSAQTPPQSLGDTSEQSLGNTSGCVLPAGSGLSVLTSSLPPRSTSATATLIPSATPVSGYSPPVKTGQCSATLVSRTSRCNQRRVRLMTSAEWHLEYLAAVELQSMICCLWARRATWRGEDDESVTCLYRPHADWPNPALSAEILPVCERPWESIPPTRLPPANTSLECCMFMFCPPPSLLTHRLTRPSPCPLIFGY</sequence>
<dbReference type="Proteomes" id="UP001195769">
    <property type="component" value="Unassembled WGS sequence"/>
</dbReference>
<name>A0AAD4E843_9AGAM</name>
<reference evidence="1" key="1">
    <citation type="journal article" date="2020" name="New Phytol.">
        <title>Comparative genomics reveals dynamic genome evolution in host specialist ectomycorrhizal fungi.</title>
        <authorList>
            <person name="Lofgren L.A."/>
            <person name="Nguyen N.H."/>
            <person name="Vilgalys R."/>
            <person name="Ruytinx J."/>
            <person name="Liao H.L."/>
            <person name="Branco S."/>
            <person name="Kuo A."/>
            <person name="LaButti K."/>
            <person name="Lipzen A."/>
            <person name="Andreopoulos W."/>
            <person name="Pangilinan J."/>
            <person name="Riley R."/>
            <person name="Hundley H."/>
            <person name="Na H."/>
            <person name="Barry K."/>
            <person name="Grigoriev I.V."/>
            <person name="Stajich J.E."/>
            <person name="Kennedy P.G."/>
        </authorList>
    </citation>
    <scope>NUCLEOTIDE SEQUENCE</scope>
    <source>
        <strain evidence="1">FC203</strain>
    </source>
</reference>
<dbReference type="RefSeq" id="XP_041226961.1">
    <property type="nucleotide sequence ID" value="XM_041371089.1"/>
</dbReference>
<dbReference type="AlphaFoldDB" id="A0AAD4E843"/>
<evidence type="ECO:0000313" key="1">
    <source>
        <dbReference type="EMBL" id="KAG1901386.1"/>
    </source>
</evidence>
<evidence type="ECO:0000313" key="2">
    <source>
        <dbReference type="Proteomes" id="UP001195769"/>
    </source>
</evidence>
<comment type="caution">
    <text evidence="1">The sequence shown here is derived from an EMBL/GenBank/DDBJ whole genome shotgun (WGS) entry which is preliminary data.</text>
</comment>
<gene>
    <name evidence="1" type="ORF">F5891DRAFT_253659</name>
</gene>
<dbReference type="EMBL" id="JABBWK010000022">
    <property type="protein sequence ID" value="KAG1901386.1"/>
    <property type="molecule type" value="Genomic_DNA"/>
</dbReference>
<protein>
    <submittedName>
        <fullName evidence="1">Uncharacterized protein</fullName>
    </submittedName>
</protein>
<organism evidence="1 2">
    <name type="scientific">Suillus fuscotomentosus</name>
    <dbReference type="NCBI Taxonomy" id="1912939"/>
    <lineage>
        <taxon>Eukaryota</taxon>
        <taxon>Fungi</taxon>
        <taxon>Dikarya</taxon>
        <taxon>Basidiomycota</taxon>
        <taxon>Agaricomycotina</taxon>
        <taxon>Agaricomycetes</taxon>
        <taxon>Agaricomycetidae</taxon>
        <taxon>Boletales</taxon>
        <taxon>Suillineae</taxon>
        <taxon>Suillaceae</taxon>
        <taxon>Suillus</taxon>
    </lineage>
</organism>
<accession>A0AAD4E843</accession>
<keyword evidence="2" id="KW-1185">Reference proteome</keyword>
<dbReference type="GeneID" id="64665387"/>